<keyword evidence="9 14" id="KW-0479">Metal-binding</keyword>
<evidence type="ECO:0000313" key="16">
    <source>
        <dbReference type="Proteomes" id="UP000198304"/>
    </source>
</evidence>
<proteinExistence type="inferred from homology"/>
<dbReference type="GO" id="GO:0051539">
    <property type="term" value="F:4 iron, 4 sulfur cluster binding"/>
    <property type="evidence" value="ECO:0007669"/>
    <property type="project" value="UniProtKB-KW"/>
</dbReference>
<evidence type="ECO:0000256" key="4">
    <source>
        <dbReference type="ARBA" id="ARBA00012669"/>
    </source>
</evidence>
<dbReference type="NCBIfam" id="NF006879">
    <property type="entry name" value="PRK09375.1-4"/>
    <property type="match status" value="1"/>
</dbReference>
<feature type="binding site" evidence="14">
    <location>
        <begin position="203"/>
        <end position="205"/>
    </location>
    <ligand>
        <name>iminosuccinate</name>
        <dbReference type="ChEBI" id="CHEBI:77875"/>
    </ligand>
</feature>
<dbReference type="Pfam" id="PF02445">
    <property type="entry name" value="NadA"/>
    <property type="match status" value="1"/>
</dbReference>
<evidence type="ECO:0000256" key="11">
    <source>
        <dbReference type="ARBA" id="ARBA00023014"/>
    </source>
</evidence>
<protein>
    <recommendedName>
        <fullName evidence="13 14">Quinolinate synthase</fullName>
        <ecNumber evidence="4 14">2.5.1.72</ecNumber>
    </recommendedName>
</protein>
<dbReference type="Proteomes" id="UP000198304">
    <property type="component" value="Unassembled WGS sequence"/>
</dbReference>
<feature type="binding site" evidence="14">
    <location>
        <position position="29"/>
    </location>
    <ligand>
        <name>iminosuccinate</name>
        <dbReference type="ChEBI" id="CHEBI:77875"/>
    </ligand>
</feature>
<feature type="binding site" evidence="14">
    <location>
        <position position="177"/>
    </location>
    <ligand>
        <name>[4Fe-4S] cluster</name>
        <dbReference type="ChEBI" id="CHEBI:49883"/>
    </ligand>
</feature>
<keyword evidence="7 14" id="KW-0662">Pyridine nucleotide biosynthesis</keyword>
<dbReference type="NCBIfam" id="TIGR00550">
    <property type="entry name" value="nadA"/>
    <property type="match status" value="1"/>
</dbReference>
<dbReference type="AlphaFoldDB" id="A0A239J7K5"/>
<comment type="similarity">
    <text evidence="14">Belongs to the quinolinate synthase family. Type 2 subfamily.</text>
</comment>
<dbReference type="InterPro" id="IPR036094">
    <property type="entry name" value="NadA_sf"/>
</dbReference>
<dbReference type="OrthoDB" id="9801204at2"/>
<dbReference type="SUPFAM" id="SSF142754">
    <property type="entry name" value="NadA-like"/>
    <property type="match status" value="1"/>
</dbReference>
<feature type="binding site" evidence="14">
    <location>
        <position position="91"/>
    </location>
    <ligand>
        <name>[4Fe-4S] cluster</name>
        <dbReference type="ChEBI" id="CHEBI:49883"/>
    </ligand>
</feature>
<keyword evidence="11 14" id="KW-0411">Iron-sulfur</keyword>
<evidence type="ECO:0000256" key="5">
    <source>
        <dbReference type="ARBA" id="ARBA00022485"/>
    </source>
</evidence>
<comment type="catalytic activity">
    <reaction evidence="12">
        <text>iminosuccinate + dihydroxyacetone phosphate = quinolinate + phosphate + 2 H2O + H(+)</text>
        <dbReference type="Rhea" id="RHEA:25888"/>
        <dbReference type="ChEBI" id="CHEBI:15377"/>
        <dbReference type="ChEBI" id="CHEBI:15378"/>
        <dbReference type="ChEBI" id="CHEBI:29959"/>
        <dbReference type="ChEBI" id="CHEBI:43474"/>
        <dbReference type="ChEBI" id="CHEBI:57642"/>
        <dbReference type="ChEBI" id="CHEBI:77875"/>
        <dbReference type="EC" id="2.5.1.72"/>
    </reaction>
    <physiologicalReaction direction="left-to-right" evidence="12">
        <dbReference type="Rhea" id="RHEA:25889"/>
    </physiologicalReaction>
</comment>
<dbReference type="FunFam" id="3.40.50.10800:FF:000003">
    <property type="entry name" value="Quinolinate synthase A"/>
    <property type="match status" value="1"/>
</dbReference>
<keyword evidence="10 14" id="KW-0408">Iron</keyword>
<dbReference type="PANTHER" id="PTHR30573">
    <property type="entry name" value="QUINOLINATE SYNTHETASE A"/>
    <property type="match status" value="1"/>
</dbReference>
<comment type="cofactor">
    <cofactor evidence="14">
        <name>[4Fe-4S] cluster</name>
        <dbReference type="ChEBI" id="CHEBI:49883"/>
    </cofactor>
    <text evidence="14">Binds 1 [4Fe-4S] cluster per subunit.</text>
</comment>
<evidence type="ECO:0000256" key="1">
    <source>
        <dbReference type="ARBA" id="ARBA00003791"/>
    </source>
</evidence>
<keyword evidence="16" id="KW-1185">Reference proteome</keyword>
<evidence type="ECO:0000256" key="10">
    <source>
        <dbReference type="ARBA" id="ARBA00023004"/>
    </source>
</evidence>
<evidence type="ECO:0000256" key="6">
    <source>
        <dbReference type="ARBA" id="ARBA00022490"/>
    </source>
</evidence>
<dbReference type="GO" id="GO:0008987">
    <property type="term" value="F:quinolinate synthetase A activity"/>
    <property type="evidence" value="ECO:0007669"/>
    <property type="project" value="UniProtKB-UniRule"/>
</dbReference>
<evidence type="ECO:0000256" key="2">
    <source>
        <dbReference type="ARBA" id="ARBA00004496"/>
    </source>
</evidence>
<comment type="subcellular location">
    <subcellularLocation>
        <location evidence="2 14">Cytoplasm</location>
    </subcellularLocation>
</comment>
<organism evidence="15 16">
    <name type="scientific">Anaerovirgula multivorans</name>
    <dbReference type="NCBI Taxonomy" id="312168"/>
    <lineage>
        <taxon>Bacteria</taxon>
        <taxon>Bacillati</taxon>
        <taxon>Bacillota</taxon>
        <taxon>Clostridia</taxon>
        <taxon>Peptostreptococcales</taxon>
        <taxon>Natronincolaceae</taxon>
        <taxon>Anaerovirgula</taxon>
    </lineage>
</organism>
<comment type="function">
    <text evidence="1 14">Catalyzes the condensation of iminoaspartate with dihydroxyacetone phosphate to form quinolinate.</text>
</comment>
<dbReference type="InterPro" id="IPR003473">
    <property type="entry name" value="NadA"/>
</dbReference>
<dbReference type="GO" id="GO:0046872">
    <property type="term" value="F:metal ion binding"/>
    <property type="evidence" value="ECO:0007669"/>
    <property type="project" value="UniProtKB-KW"/>
</dbReference>
<dbReference type="InterPro" id="IPR023066">
    <property type="entry name" value="Quinolinate_synth_type2"/>
</dbReference>
<dbReference type="Gene3D" id="3.40.50.10800">
    <property type="entry name" value="NadA-like"/>
    <property type="match status" value="3"/>
</dbReference>
<gene>
    <name evidence="14" type="primary">nadA</name>
    <name evidence="15" type="ORF">SAMN05446037_103358</name>
</gene>
<feature type="binding site" evidence="14">
    <location>
        <position position="265"/>
    </location>
    <ligand>
        <name>[4Fe-4S] cluster</name>
        <dbReference type="ChEBI" id="CHEBI:49883"/>
    </ligand>
</feature>
<dbReference type="EC" id="2.5.1.72" evidence="4 14"/>
<reference evidence="15 16" key="1">
    <citation type="submission" date="2017-06" db="EMBL/GenBank/DDBJ databases">
        <authorList>
            <person name="Kim H.J."/>
            <person name="Triplett B.A."/>
        </authorList>
    </citation>
    <scope>NUCLEOTIDE SEQUENCE [LARGE SCALE GENOMIC DNA]</scope>
    <source>
        <strain evidence="15 16">SCA</strain>
    </source>
</reference>
<dbReference type="GO" id="GO:0005737">
    <property type="term" value="C:cytoplasm"/>
    <property type="evidence" value="ECO:0007669"/>
    <property type="project" value="UniProtKB-SubCell"/>
</dbReference>
<keyword evidence="6 14" id="KW-0963">Cytoplasm</keyword>
<dbReference type="HAMAP" id="MF_00568">
    <property type="entry name" value="NadA_type2"/>
    <property type="match status" value="1"/>
</dbReference>
<dbReference type="PANTHER" id="PTHR30573:SF0">
    <property type="entry name" value="QUINOLINATE SYNTHASE, CHLOROPLASTIC"/>
    <property type="match status" value="1"/>
</dbReference>
<evidence type="ECO:0000256" key="13">
    <source>
        <dbReference type="ARBA" id="ARBA00073059"/>
    </source>
</evidence>
<comment type="pathway">
    <text evidence="3 14">Cofactor biosynthesis; NAD(+) biosynthesis; quinolinate from iminoaspartate: step 1/1.</text>
</comment>
<name>A0A239J7K5_9FIRM</name>
<evidence type="ECO:0000256" key="14">
    <source>
        <dbReference type="HAMAP-Rule" id="MF_00568"/>
    </source>
</evidence>
<feature type="binding site" evidence="14">
    <location>
        <position position="220"/>
    </location>
    <ligand>
        <name>iminosuccinate</name>
        <dbReference type="ChEBI" id="CHEBI:77875"/>
    </ligand>
</feature>
<dbReference type="GO" id="GO:0034628">
    <property type="term" value="P:'de novo' NAD+ biosynthetic process from L-aspartate"/>
    <property type="evidence" value="ECO:0007669"/>
    <property type="project" value="TreeGrafter"/>
</dbReference>
<evidence type="ECO:0000256" key="7">
    <source>
        <dbReference type="ARBA" id="ARBA00022642"/>
    </source>
</evidence>
<evidence type="ECO:0000256" key="3">
    <source>
        <dbReference type="ARBA" id="ARBA00005065"/>
    </source>
</evidence>
<accession>A0A239J7K5</accession>
<evidence type="ECO:0000256" key="8">
    <source>
        <dbReference type="ARBA" id="ARBA00022679"/>
    </source>
</evidence>
<keyword evidence="8 14" id="KW-0808">Transferase</keyword>
<feature type="binding site" evidence="14">
    <location>
        <begin position="117"/>
        <end position="119"/>
    </location>
    <ligand>
        <name>iminosuccinate</name>
        <dbReference type="ChEBI" id="CHEBI:77875"/>
    </ligand>
</feature>
<feature type="binding site" evidence="14">
    <location>
        <position position="46"/>
    </location>
    <ligand>
        <name>iminosuccinate</name>
        <dbReference type="ChEBI" id="CHEBI:77875"/>
    </ligand>
</feature>
<sequence length="308" mass="34802">MTKNTMTDQEMIQEINQLRREKKAVILAHNYQVPEIQDIADVVGDSLKLSQEAAKTNADIIVLSGVHFMAESVKILSPDRKVLLPVYDAGCPMADMIDVEKLRKFKEENPNVPVVCYVNSSAEVKAESDICCTSSNALKVVKSVHSDKVLFIPDKNLGDYIDRQLPEKQVISWQGFCITHHRVKTTEIDAVRQQHPEASILVHPECAPEIVEKADFIGSTSEIIKYATESDGKTFVIGTEMGVLHKLRKNNPHKKFYLLSPALVCFNMKKTTLRDIYLALLNEEKEILVEEEVRLRALNSLKRMLEIS</sequence>
<evidence type="ECO:0000256" key="12">
    <source>
        <dbReference type="ARBA" id="ARBA00050125"/>
    </source>
</evidence>
<feature type="binding site" evidence="14">
    <location>
        <position position="134"/>
    </location>
    <ligand>
        <name>iminosuccinate</name>
        <dbReference type="ChEBI" id="CHEBI:77875"/>
    </ligand>
</feature>
<dbReference type="EMBL" id="FZOJ01000033">
    <property type="protein sequence ID" value="SNT01759.1"/>
    <property type="molecule type" value="Genomic_DNA"/>
</dbReference>
<keyword evidence="5 14" id="KW-0004">4Fe-4S</keyword>
<dbReference type="UniPathway" id="UPA00253">
    <property type="reaction ID" value="UER00327"/>
</dbReference>
<dbReference type="FunFam" id="3.40.50.10800:FF:000001">
    <property type="entry name" value="Quinolinate synthase A"/>
    <property type="match status" value="1"/>
</dbReference>
<dbReference type="NCBIfam" id="NF006878">
    <property type="entry name" value="PRK09375.1-2"/>
    <property type="match status" value="1"/>
</dbReference>
<evidence type="ECO:0000313" key="15">
    <source>
        <dbReference type="EMBL" id="SNT01759.1"/>
    </source>
</evidence>
<evidence type="ECO:0000256" key="9">
    <source>
        <dbReference type="ARBA" id="ARBA00022723"/>
    </source>
</evidence>